<reference evidence="3" key="2">
    <citation type="submission" date="2025-09" db="UniProtKB">
        <authorList>
            <consortium name="Ensembl"/>
        </authorList>
    </citation>
    <scope>IDENTIFICATION</scope>
</reference>
<dbReference type="Ensembl" id="ENSPCET00000016792.1">
    <property type="protein sequence ID" value="ENSPCEP00000016221.1"/>
    <property type="gene ID" value="ENSPCEG00000012761.1"/>
</dbReference>
<dbReference type="Pfam" id="PF21794">
    <property type="entry name" value="RAD51D_N"/>
    <property type="match status" value="1"/>
</dbReference>
<proteinExistence type="predicted"/>
<feature type="compositionally biased region" description="Polar residues" evidence="1">
    <location>
        <begin position="31"/>
        <end position="43"/>
    </location>
</feature>
<dbReference type="Proteomes" id="UP000694393">
    <property type="component" value="Unplaced"/>
</dbReference>
<reference evidence="3" key="1">
    <citation type="submission" date="2025-08" db="UniProtKB">
        <authorList>
            <consortium name="Ensembl"/>
        </authorList>
    </citation>
    <scope>IDENTIFICATION</scope>
</reference>
<evidence type="ECO:0000313" key="3">
    <source>
        <dbReference type="Ensembl" id="ENSPCEP00000016221.1"/>
    </source>
</evidence>
<evidence type="ECO:0000313" key="4">
    <source>
        <dbReference type="Proteomes" id="UP000694393"/>
    </source>
</evidence>
<protein>
    <recommendedName>
        <fullName evidence="2">RAD51D N-terminal domain-containing protein</fullName>
    </recommendedName>
</protein>
<feature type="region of interest" description="Disordered" evidence="1">
    <location>
        <begin position="31"/>
        <end position="50"/>
    </location>
</feature>
<evidence type="ECO:0000259" key="2">
    <source>
        <dbReference type="Pfam" id="PF21794"/>
    </source>
</evidence>
<dbReference type="InterPro" id="IPR048943">
    <property type="entry name" value="RAD51D_N"/>
</dbReference>
<name>A0A8C8S8W3_9SAUR</name>
<feature type="domain" description="RAD51D N-terminal" evidence="2">
    <location>
        <begin position="1"/>
        <end position="27"/>
    </location>
</feature>
<sequence>MVVLRGGLCPGLTAEMVQLLKANSITTGKSVMNASSGASTQAELSHPIAA</sequence>
<evidence type="ECO:0000256" key="1">
    <source>
        <dbReference type="SAM" id="MobiDB-lite"/>
    </source>
</evidence>
<keyword evidence="4" id="KW-1185">Reference proteome</keyword>
<accession>A0A8C8S8W3</accession>
<dbReference type="AlphaFoldDB" id="A0A8C8S8W3"/>
<organism evidence="3 4">
    <name type="scientific">Pelusios castaneus</name>
    <name type="common">West African mud turtle</name>
    <dbReference type="NCBI Taxonomy" id="367368"/>
    <lineage>
        <taxon>Eukaryota</taxon>
        <taxon>Metazoa</taxon>
        <taxon>Chordata</taxon>
        <taxon>Craniata</taxon>
        <taxon>Vertebrata</taxon>
        <taxon>Euteleostomi</taxon>
        <taxon>Archelosauria</taxon>
        <taxon>Testudinata</taxon>
        <taxon>Testudines</taxon>
        <taxon>Pleurodira</taxon>
        <taxon>Pelomedusidae</taxon>
        <taxon>Pelusios</taxon>
    </lineage>
</organism>